<feature type="domain" description="OmpR/PhoB-type" evidence="7">
    <location>
        <begin position="140"/>
        <end position="240"/>
    </location>
</feature>
<dbReference type="Gene3D" id="1.10.10.10">
    <property type="entry name" value="Winged helix-like DNA-binding domain superfamily/Winged helix DNA-binding domain"/>
    <property type="match status" value="1"/>
</dbReference>
<evidence type="ECO:0000313" key="9">
    <source>
        <dbReference type="Proteomes" id="UP001500503"/>
    </source>
</evidence>
<evidence type="ECO:0000256" key="1">
    <source>
        <dbReference type="ARBA" id="ARBA00022553"/>
    </source>
</evidence>
<dbReference type="RefSeq" id="WP_345464280.1">
    <property type="nucleotide sequence ID" value="NZ_BAABHF010000019.1"/>
</dbReference>
<name>A0ABP8PWC8_9ACTN</name>
<evidence type="ECO:0000256" key="2">
    <source>
        <dbReference type="ARBA" id="ARBA00023015"/>
    </source>
</evidence>
<evidence type="ECO:0000256" key="5">
    <source>
        <dbReference type="PROSITE-ProRule" id="PRU01091"/>
    </source>
</evidence>
<dbReference type="PANTHER" id="PTHR48111:SF4">
    <property type="entry name" value="DNA-BINDING DUAL TRANSCRIPTIONAL REGULATOR OMPR"/>
    <property type="match status" value="1"/>
</dbReference>
<dbReference type="Proteomes" id="UP001500503">
    <property type="component" value="Unassembled WGS sequence"/>
</dbReference>
<keyword evidence="4" id="KW-0804">Transcription</keyword>
<keyword evidence="9" id="KW-1185">Reference proteome</keyword>
<keyword evidence="2" id="KW-0805">Transcription regulation</keyword>
<comment type="caution">
    <text evidence="8">The sequence shown here is derived from an EMBL/GenBank/DDBJ whole genome shotgun (WGS) entry which is preliminary data.</text>
</comment>
<evidence type="ECO:0000256" key="3">
    <source>
        <dbReference type="ARBA" id="ARBA00023125"/>
    </source>
</evidence>
<dbReference type="InterPro" id="IPR036388">
    <property type="entry name" value="WH-like_DNA-bd_sf"/>
</dbReference>
<proteinExistence type="predicted"/>
<evidence type="ECO:0000256" key="6">
    <source>
        <dbReference type="SAM" id="MobiDB-lite"/>
    </source>
</evidence>
<sequence length="253" mass="27292">MTQHRSPNRASRHLVDLDARYRERLHRGHALAPVETVPADGTLLDVVPLPDTGKVLMIVAHVVPASAVPPGSPPESDGRPALFPAPPRTTVDAQTPADAPSADDASAASPASGAGAPPDGASPPLGVIGQEPSPAEWPEANPVRRDDAPSEALRIDPSSRRVWVEGREIGLTYQEFELLAHFTTHPWQVFSRTDLMRALWPAVDATTRTVDVHVHRLRRKLGSAGSRLATVRRVGYTYRPHDVHRAEPAQAGE</sequence>
<feature type="compositionally biased region" description="Low complexity" evidence="6">
    <location>
        <begin position="96"/>
        <end position="124"/>
    </location>
</feature>
<dbReference type="PANTHER" id="PTHR48111">
    <property type="entry name" value="REGULATOR OF RPOS"/>
    <property type="match status" value="1"/>
</dbReference>
<keyword evidence="3 5" id="KW-0238">DNA-binding</keyword>
<feature type="compositionally biased region" description="Basic and acidic residues" evidence="6">
    <location>
        <begin position="142"/>
        <end position="152"/>
    </location>
</feature>
<dbReference type="PROSITE" id="PS51755">
    <property type="entry name" value="OMPR_PHOB"/>
    <property type="match status" value="1"/>
</dbReference>
<dbReference type="CDD" id="cd00383">
    <property type="entry name" value="trans_reg_C"/>
    <property type="match status" value="1"/>
</dbReference>
<keyword evidence="1" id="KW-0597">Phosphoprotein</keyword>
<feature type="region of interest" description="Disordered" evidence="6">
    <location>
        <begin position="68"/>
        <end position="152"/>
    </location>
</feature>
<dbReference type="SUPFAM" id="SSF46894">
    <property type="entry name" value="C-terminal effector domain of the bipartite response regulators"/>
    <property type="match status" value="1"/>
</dbReference>
<feature type="DNA-binding region" description="OmpR/PhoB-type" evidence="5">
    <location>
        <begin position="140"/>
        <end position="240"/>
    </location>
</feature>
<dbReference type="SMART" id="SM00862">
    <property type="entry name" value="Trans_reg_C"/>
    <property type="match status" value="1"/>
</dbReference>
<evidence type="ECO:0000259" key="7">
    <source>
        <dbReference type="PROSITE" id="PS51755"/>
    </source>
</evidence>
<dbReference type="InterPro" id="IPR039420">
    <property type="entry name" value="WalR-like"/>
</dbReference>
<evidence type="ECO:0000313" key="8">
    <source>
        <dbReference type="EMBL" id="GAA4494246.1"/>
    </source>
</evidence>
<dbReference type="EMBL" id="BAABHF010000019">
    <property type="protein sequence ID" value="GAA4494246.1"/>
    <property type="molecule type" value="Genomic_DNA"/>
</dbReference>
<accession>A0ABP8PWC8</accession>
<dbReference type="InterPro" id="IPR001867">
    <property type="entry name" value="OmpR/PhoB-type_DNA-bd"/>
</dbReference>
<protein>
    <recommendedName>
        <fullName evidence="7">OmpR/PhoB-type domain-containing protein</fullName>
    </recommendedName>
</protein>
<dbReference type="InterPro" id="IPR016032">
    <property type="entry name" value="Sig_transdc_resp-reg_C-effctor"/>
</dbReference>
<reference evidence="9" key="1">
    <citation type="journal article" date="2019" name="Int. J. Syst. Evol. Microbiol.">
        <title>The Global Catalogue of Microorganisms (GCM) 10K type strain sequencing project: providing services to taxonomists for standard genome sequencing and annotation.</title>
        <authorList>
            <consortium name="The Broad Institute Genomics Platform"/>
            <consortium name="The Broad Institute Genome Sequencing Center for Infectious Disease"/>
            <person name="Wu L."/>
            <person name="Ma J."/>
        </authorList>
    </citation>
    <scope>NUCLEOTIDE SEQUENCE [LARGE SCALE GENOMIC DNA]</scope>
    <source>
        <strain evidence="9">JCM 17933</strain>
    </source>
</reference>
<dbReference type="Pfam" id="PF00486">
    <property type="entry name" value="Trans_reg_C"/>
    <property type="match status" value="1"/>
</dbReference>
<organism evidence="8 9">
    <name type="scientific">Actinoallomurus oryzae</name>
    <dbReference type="NCBI Taxonomy" id="502180"/>
    <lineage>
        <taxon>Bacteria</taxon>
        <taxon>Bacillati</taxon>
        <taxon>Actinomycetota</taxon>
        <taxon>Actinomycetes</taxon>
        <taxon>Streptosporangiales</taxon>
        <taxon>Thermomonosporaceae</taxon>
        <taxon>Actinoallomurus</taxon>
    </lineage>
</organism>
<gene>
    <name evidence="8" type="ORF">GCM10023191_033100</name>
</gene>
<evidence type="ECO:0000256" key="4">
    <source>
        <dbReference type="ARBA" id="ARBA00023163"/>
    </source>
</evidence>